<evidence type="ECO:0000256" key="8">
    <source>
        <dbReference type="ARBA" id="ARBA00022989"/>
    </source>
</evidence>
<protein>
    <recommendedName>
        <fullName evidence="3">histidine kinase</fullName>
        <ecNumber evidence="3">2.7.13.3</ecNumber>
    </recommendedName>
</protein>
<feature type="domain" description="Histidine kinase" evidence="12">
    <location>
        <begin position="145"/>
        <end position="358"/>
    </location>
</feature>
<comment type="catalytic activity">
    <reaction evidence="1">
        <text>ATP + protein L-histidine = ADP + protein N-phospho-L-histidine.</text>
        <dbReference type="EC" id="2.7.13.3"/>
    </reaction>
</comment>
<dbReference type="EMBL" id="RPFW01000007">
    <property type="protein sequence ID" value="TVZ01446.1"/>
    <property type="molecule type" value="Genomic_DNA"/>
</dbReference>
<dbReference type="InterPro" id="IPR003594">
    <property type="entry name" value="HATPase_dom"/>
</dbReference>
<dbReference type="InterPro" id="IPR050428">
    <property type="entry name" value="TCS_sensor_his_kinase"/>
</dbReference>
<evidence type="ECO:0000256" key="6">
    <source>
        <dbReference type="ARBA" id="ARBA00022692"/>
    </source>
</evidence>
<dbReference type="PANTHER" id="PTHR45436">
    <property type="entry name" value="SENSOR HISTIDINE KINASE YKOH"/>
    <property type="match status" value="1"/>
</dbReference>
<dbReference type="GO" id="GO:0000155">
    <property type="term" value="F:phosphorelay sensor kinase activity"/>
    <property type="evidence" value="ECO:0007669"/>
    <property type="project" value="InterPro"/>
</dbReference>
<evidence type="ECO:0000256" key="1">
    <source>
        <dbReference type="ARBA" id="ARBA00000085"/>
    </source>
</evidence>
<feature type="transmembrane region" description="Helical" evidence="11">
    <location>
        <begin position="63"/>
        <end position="83"/>
    </location>
</feature>
<evidence type="ECO:0000256" key="10">
    <source>
        <dbReference type="ARBA" id="ARBA00023136"/>
    </source>
</evidence>
<evidence type="ECO:0000313" key="14">
    <source>
        <dbReference type="EMBL" id="TVZ01446.1"/>
    </source>
</evidence>
<dbReference type="PANTHER" id="PTHR45436:SF5">
    <property type="entry name" value="SENSOR HISTIDINE KINASE TRCS"/>
    <property type="match status" value="1"/>
</dbReference>
<dbReference type="Pfam" id="PF02518">
    <property type="entry name" value="HATPase_c"/>
    <property type="match status" value="1"/>
</dbReference>
<dbReference type="InterPro" id="IPR036097">
    <property type="entry name" value="HisK_dim/P_sf"/>
</dbReference>
<dbReference type="CDD" id="cd06225">
    <property type="entry name" value="HAMP"/>
    <property type="match status" value="1"/>
</dbReference>
<evidence type="ECO:0000259" key="12">
    <source>
        <dbReference type="PROSITE" id="PS50109"/>
    </source>
</evidence>
<dbReference type="Pfam" id="PF00672">
    <property type="entry name" value="HAMP"/>
    <property type="match status" value="1"/>
</dbReference>
<dbReference type="PROSITE" id="PS50885">
    <property type="entry name" value="HAMP"/>
    <property type="match status" value="1"/>
</dbReference>
<keyword evidence="5" id="KW-0808">Transferase</keyword>
<dbReference type="GO" id="GO:0005886">
    <property type="term" value="C:plasma membrane"/>
    <property type="evidence" value="ECO:0007669"/>
    <property type="project" value="UniProtKB-SubCell"/>
</dbReference>
<evidence type="ECO:0000256" key="9">
    <source>
        <dbReference type="ARBA" id="ARBA00023012"/>
    </source>
</evidence>
<name>A0A6P2BT95_9ACTN</name>
<dbReference type="InterPro" id="IPR003661">
    <property type="entry name" value="HisK_dim/P_dom"/>
</dbReference>
<dbReference type="InterPro" id="IPR005467">
    <property type="entry name" value="His_kinase_dom"/>
</dbReference>
<dbReference type="CDD" id="cd00082">
    <property type="entry name" value="HisKA"/>
    <property type="match status" value="1"/>
</dbReference>
<dbReference type="Pfam" id="PF00512">
    <property type="entry name" value="HisKA"/>
    <property type="match status" value="1"/>
</dbReference>
<evidence type="ECO:0000256" key="3">
    <source>
        <dbReference type="ARBA" id="ARBA00012438"/>
    </source>
</evidence>
<reference evidence="14 15" key="1">
    <citation type="submission" date="2018-11" db="EMBL/GenBank/DDBJ databases">
        <title>Trebonia kvetii gen.nov., sp.nov., a novel acidophilic actinobacterium, and proposal of the new actinobacterial family Treboniaceae fam. nov.</title>
        <authorList>
            <person name="Rapoport D."/>
            <person name="Sagova-Mareckova M."/>
            <person name="Sedlacek I."/>
            <person name="Provaznik J."/>
            <person name="Kralova S."/>
            <person name="Pavlinic D."/>
            <person name="Benes V."/>
            <person name="Kopecky J."/>
        </authorList>
    </citation>
    <scope>NUCLEOTIDE SEQUENCE [LARGE SCALE GENOMIC DNA]</scope>
    <source>
        <strain evidence="14 15">15Tr583</strain>
    </source>
</reference>
<dbReference type="EC" id="2.7.13.3" evidence="3"/>
<dbReference type="PROSITE" id="PS50109">
    <property type="entry name" value="HIS_KIN"/>
    <property type="match status" value="1"/>
</dbReference>
<dbReference type="InterPro" id="IPR004358">
    <property type="entry name" value="Sig_transdc_His_kin-like_C"/>
</dbReference>
<dbReference type="Gene3D" id="1.10.287.130">
    <property type="match status" value="1"/>
</dbReference>
<evidence type="ECO:0000256" key="11">
    <source>
        <dbReference type="SAM" id="Phobius"/>
    </source>
</evidence>
<dbReference type="Gene3D" id="6.10.340.10">
    <property type="match status" value="1"/>
</dbReference>
<dbReference type="AlphaFoldDB" id="A0A6P2BT95"/>
<keyword evidence="10 11" id="KW-0472">Membrane</keyword>
<dbReference type="SUPFAM" id="SSF47384">
    <property type="entry name" value="Homodimeric domain of signal transducing histidine kinase"/>
    <property type="match status" value="1"/>
</dbReference>
<dbReference type="Proteomes" id="UP000460272">
    <property type="component" value="Unassembled WGS sequence"/>
</dbReference>
<dbReference type="SUPFAM" id="SSF158472">
    <property type="entry name" value="HAMP domain-like"/>
    <property type="match status" value="1"/>
</dbReference>
<comment type="caution">
    <text evidence="14">The sequence shown here is derived from an EMBL/GenBank/DDBJ whole genome shotgun (WGS) entry which is preliminary data.</text>
</comment>
<dbReference type="InterPro" id="IPR003660">
    <property type="entry name" value="HAMP_dom"/>
</dbReference>
<dbReference type="CDD" id="cd00075">
    <property type="entry name" value="HATPase"/>
    <property type="match status" value="1"/>
</dbReference>
<dbReference type="SUPFAM" id="SSF55874">
    <property type="entry name" value="ATPase domain of HSP90 chaperone/DNA topoisomerase II/histidine kinase"/>
    <property type="match status" value="1"/>
</dbReference>
<organism evidence="14 15">
    <name type="scientific">Trebonia kvetii</name>
    <dbReference type="NCBI Taxonomy" id="2480626"/>
    <lineage>
        <taxon>Bacteria</taxon>
        <taxon>Bacillati</taxon>
        <taxon>Actinomycetota</taxon>
        <taxon>Actinomycetes</taxon>
        <taxon>Streptosporangiales</taxon>
        <taxon>Treboniaceae</taxon>
        <taxon>Trebonia</taxon>
    </lineage>
</organism>
<keyword evidence="9" id="KW-0902">Two-component regulatory system</keyword>
<comment type="subcellular location">
    <subcellularLocation>
        <location evidence="2">Cell membrane</location>
    </subcellularLocation>
</comment>
<gene>
    <name evidence="14" type="ORF">EAS64_33505</name>
</gene>
<evidence type="ECO:0000256" key="2">
    <source>
        <dbReference type="ARBA" id="ARBA00004236"/>
    </source>
</evidence>
<keyword evidence="8 11" id="KW-1133">Transmembrane helix</keyword>
<sequence length="358" mass="37998">MPAMTLRMRLTLVHAALFFAAVAILLSVPLLAVKSVQQVGSGGPPAVTHPAANLYREILSSGTGPTVIAVTAVLSVAFGWLIAGRLLRPLRAITATAMDISASNLSRRLRPGKHDDEFARLGRTLNDLFARLEAAFASQRHFVANASHELRTPLTAERAVLQVALADPNASAATLRSACEKVLRLGDQQQRLIDALLTLASSERGLERREPADLGGIAAAVVRDRTETAGHHQVRLDARLETAPVTGDPALAESLIANLVDNALRYNVPGGWVQVTTTTVGGQALLSVRNSGPEVPSDQVDLLFEPFRRLGNSRTRRREGHGLGLAIVRAIADAHGGELAATARPGGGLDITVTFPRP</sequence>
<evidence type="ECO:0000313" key="15">
    <source>
        <dbReference type="Proteomes" id="UP000460272"/>
    </source>
</evidence>
<dbReference type="PRINTS" id="PR00344">
    <property type="entry name" value="BCTRLSENSOR"/>
</dbReference>
<dbReference type="InterPro" id="IPR036890">
    <property type="entry name" value="HATPase_C_sf"/>
</dbReference>
<evidence type="ECO:0000259" key="13">
    <source>
        <dbReference type="PROSITE" id="PS50885"/>
    </source>
</evidence>
<dbReference type="Gene3D" id="3.30.565.10">
    <property type="entry name" value="Histidine kinase-like ATPase, C-terminal domain"/>
    <property type="match status" value="1"/>
</dbReference>
<evidence type="ECO:0000256" key="4">
    <source>
        <dbReference type="ARBA" id="ARBA00022553"/>
    </source>
</evidence>
<dbReference type="SMART" id="SM00387">
    <property type="entry name" value="HATPase_c"/>
    <property type="match status" value="1"/>
</dbReference>
<proteinExistence type="predicted"/>
<evidence type="ECO:0000256" key="7">
    <source>
        <dbReference type="ARBA" id="ARBA00022777"/>
    </source>
</evidence>
<evidence type="ECO:0000256" key="5">
    <source>
        <dbReference type="ARBA" id="ARBA00022679"/>
    </source>
</evidence>
<dbReference type="SMART" id="SM00304">
    <property type="entry name" value="HAMP"/>
    <property type="match status" value="1"/>
</dbReference>
<keyword evidence="6 11" id="KW-0812">Transmembrane</keyword>
<keyword evidence="15" id="KW-1185">Reference proteome</keyword>
<keyword evidence="4" id="KW-0597">Phosphoprotein</keyword>
<dbReference type="OrthoDB" id="9786919at2"/>
<dbReference type="SMART" id="SM00388">
    <property type="entry name" value="HisKA"/>
    <property type="match status" value="1"/>
</dbReference>
<accession>A0A6P2BT95</accession>
<feature type="domain" description="HAMP" evidence="13">
    <location>
        <begin position="84"/>
        <end position="137"/>
    </location>
</feature>
<keyword evidence="7 14" id="KW-0418">Kinase</keyword>